<evidence type="ECO:0000313" key="5">
    <source>
        <dbReference type="RefSeq" id="XP_041436799.1"/>
    </source>
</evidence>
<dbReference type="PANTHER" id="PTHR33066">
    <property type="entry name" value="INTEGRASE_SAM-LIKE_N DOMAIN-CONTAINING PROTEIN"/>
    <property type="match status" value="1"/>
</dbReference>
<keyword evidence="4" id="KW-1185">Reference proteome</keyword>
<dbReference type="GO" id="GO:0015074">
    <property type="term" value="P:DNA integration"/>
    <property type="evidence" value="ECO:0007669"/>
    <property type="project" value="InterPro"/>
</dbReference>
<dbReference type="OrthoDB" id="8954815at2759"/>
<dbReference type="InterPro" id="IPR013762">
    <property type="entry name" value="Integrase-like_cat_sf"/>
</dbReference>
<feature type="region of interest" description="Disordered" evidence="3">
    <location>
        <begin position="110"/>
        <end position="131"/>
    </location>
</feature>
<evidence type="ECO:0000256" key="2">
    <source>
        <dbReference type="ARBA" id="ARBA00023172"/>
    </source>
</evidence>
<feature type="compositionally biased region" description="Low complexity" evidence="3">
    <location>
        <begin position="343"/>
        <end position="356"/>
    </location>
</feature>
<dbReference type="InterPro" id="IPR011010">
    <property type="entry name" value="DNA_brk_join_enz"/>
</dbReference>
<organism evidence="4 5">
    <name type="scientific">Xenopus laevis</name>
    <name type="common">African clawed frog</name>
    <dbReference type="NCBI Taxonomy" id="8355"/>
    <lineage>
        <taxon>Eukaryota</taxon>
        <taxon>Metazoa</taxon>
        <taxon>Chordata</taxon>
        <taxon>Craniata</taxon>
        <taxon>Vertebrata</taxon>
        <taxon>Euteleostomi</taxon>
        <taxon>Amphibia</taxon>
        <taxon>Batrachia</taxon>
        <taxon>Anura</taxon>
        <taxon>Pipoidea</taxon>
        <taxon>Pipidae</taxon>
        <taxon>Xenopodinae</taxon>
        <taxon>Xenopus</taxon>
        <taxon>Xenopus</taxon>
    </lineage>
</organism>
<keyword evidence="1" id="KW-0238">DNA-binding</keyword>
<feature type="compositionally biased region" description="Polar residues" evidence="3">
    <location>
        <begin position="213"/>
        <end position="224"/>
    </location>
</feature>
<accession>A0A8J1M537</accession>
<feature type="region of interest" description="Disordered" evidence="3">
    <location>
        <begin position="570"/>
        <end position="628"/>
    </location>
</feature>
<dbReference type="SUPFAM" id="SSF47823">
    <property type="entry name" value="lambda integrase-like, N-terminal domain"/>
    <property type="match status" value="1"/>
</dbReference>
<dbReference type="RefSeq" id="XP_041436799.1">
    <property type="nucleotide sequence ID" value="XM_041580865.1"/>
</dbReference>
<dbReference type="GO" id="GO:0003677">
    <property type="term" value="F:DNA binding"/>
    <property type="evidence" value="ECO:0007669"/>
    <property type="project" value="UniProtKB-KW"/>
</dbReference>
<feature type="compositionally biased region" description="Basic and acidic residues" evidence="3">
    <location>
        <begin position="411"/>
        <end position="421"/>
    </location>
</feature>
<feature type="region of interest" description="Disordered" evidence="3">
    <location>
        <begin position="213"/>
        <end position="556"/>
    </location>
</feature>
<protein>
    <submittedName>
        <fullName evidence="5">CTP synthase 1-B isoform X1</fullName>
    </submittedName>
</protein>
<proteinExistence type="predicted"/>
<evidence type="ECO:0000256" key="1">
    <source>
        <dbReference type="ARBA" id="ARBA00023125"/>
    </source>
</evidence>
<keyword evidence="2" id="KW-0233">DNA recombination</keyword>
<dbReference type="AlphaFoldDB" id="A0A8J1M537"/>
<feature type="compositionally biased region" description="Polar residues" evidence="3">
    <location>
        <begin position="436"/>
        <end position="451"/>
    </location>
</feature>
<feature type="compositionally biased region" description="Polar residues" evidence="3">
    <location>
        <begin position="319"/>
        <end position="342"/>
    </location>
</feature>
<feature type="compositionally biased region" description="Polar residues" evidence="3">
    <location>
        <begin position="284"/>
        <end position="303"/>
    </location>
</feature>
<dbReference type="SUPFAM" id="SSF56349">
    <property type="entry name" value="DNA breaking-rejoining enzymes"/>
    <property type="match status" value="1"/>
</dbReference>
<feature type="compositionally biased region" description="Basic residues" evidence="3">
    <location>
        <begin position="537"/>
        <end position="551"/>
    </location>
</feature>
<feature type="compositionally biased region" description="Polar residues" evidence="3">
    <location>
        <begin position="616"/>
        <end position="628"/>
    </location>
</feature>
<name>A0A8J1M537_XENLA</name>
<reference evidence="5" key="1">
    <citation type="submission" date="2025-08" db="UniProtKB">
        <authorList>
            <consortium name="RefSeq"/>
        </authorList>
    </citation>
    <scope>IDENTIFICATION</scope>
    <source>
        <strain evidence="5">J_2021</strain>
        <tissue evidence="5">Erythrocytes</tissue>
    </source>
</reference>
<dbReference type="GeneID" id="379880"/>
<dbReference type="InterPro" id="IPR010998">
    <property type="entry name" value="Integrase_recombinase_N"/>
</dbReference>
<evidence type="ECO:0000313" key="4">
    <source>
        <dbReference type="Proteomes" id="UP000186698"/>
    </source>
</evidence>
<dbReference type="Proteomes" id="UP000186698">
    <property type="component" value="Chromosome 2L"/>
</dbReference>
<gene>
    <name evidence="5" type="primary">ctps1.L</name>
    <name evidence="5" type="synonym">ctps</name>
    <name evidence="5" type="synonym">ctps-b</name>
    <name evidence="5" type="synonym">ctps1</name>
    <name evidence="5" type="synonym">ctps1-b</name>
    <name evidence="5" type="synonym">ctps1.S</name>
</gene>
<dbReference type="Gene3D" id="1.10.443.10">
    <property type="entry name" value="Intergrase catalytic core"/>
    <property type="match status" value="1"/>
</dbReference>
<dbReference type="CTD" id="379880"/>
<dbReference type="GO" id="GO:0006310">
    <property type="term" value="P:DNA recombination"/>
    <property type="evidence" value="ECO:0007669"/>
    <property type="project" value="UniProtKB-KW"/>
</dbReference>
<dbReference type="Gene3D" id="1.10.150.130">
    <property type="match status" value="1"/>
</dbReference>
<evidence type="ECO:0000256" key="3">
    <source>
        <dbReference type="SAM" id="MobiDB-lite"/>
    </source>
</evidence>
<dbReference type="PANTHER" id="PTHR33066:SF2">
    <property type="entry name" value="FILAGGRIN-2-LIKE"/>
    <property type="match status" value="1"/>
</dbReference>
<sequence>MKLGRSFAVQRRSSDGLGIAGTNCEYFYLSPIVGTKSTGPLGPSSCLTRTVDRIFPTPTPPLLHLTSHFSQPQQSHVPQGHPGSCQGWYYPTSTTNRQRQRILFQPLYGAQKGRVPQASPGPKRSQSLRDKVPFQDGINSVCFGLHGRRRVHVRHRHQRRLPPHTHSPSAPPVPSILCQRSTLAVCSAPLRAVISPTHIHQCDGGSIGGVTAPGNSRHTLFGRSSRQRPIEGRCTTSYNFGPSDPDRLGVDDQLQEVQPIPNADHGLPGTHTGFQSREGLPPTGQIQHPTTQGENPNEYSYSDPSDGYANPRDDGGILPSNSLCSVSHQTSATCHTASPTQGSARSRSTDSPSTTSEALPRLVAATSSHHHGTPLPSPPLAGSHNRCQSQGVGWCARTNHDPRSLGSGGDKAAHQSPRTEGDSLLSRAPDVPAPGPSSSDPVRQRYSSSVHQPPGWHQEPGGSPGNKRHLPVGRDLCASHIGGPHTRSRKLDGGLPEQGNSRSGRVEPSPGSLSTSRGQMGHARHRSDGITEQQKGSKLRGKKPRSTRTRGGRSGDSVAVLHGLHISSASASAKGCQEGQKREHSNDSGGTILAPEGLVCGPSGVGSRRSFPPSPTRGSAHSRSYSSPEFSSVGFNGVALEALVLRRAGAPSSALPTMLRARKPVSARIYHRVWKTFITWCEVRTLDPQRAKERDVLSFLQGGLSKGLAVSSLKVQISALSILLQVKLALRNNIKTFIQGATRLTPPYRYPVPPWDLNLVLSALQEDPYEPLDNIPLSTLTEKVVFLLAITSARRVSELAALSCRSPFTIIHADKVVLRPTPDFLPKVVSEFHLNQDLVVPSFCPNPKNPAECKLHNLDVVRAIKSYLEATKDVRKTDALFIIPQGPKCGTKAAKATLAKWIRATIIRAYAGKGKPPPLHVKAHSTRSLSTSWAIRHQASAEQVCRAATWASLHTFTRFYRLHTQASAEAVFGRKVLRTVLG</sequence>